<dbReference type="SUPFAM" id="SSF47473">
    <property type="entry name" value="EF-hand"/>
    <property type="match status" value="1"/>
</dbReference>
<proteinExistence type="predicted"/>
<evidence type="ECO:0000256" key="4">
    <source>
        <dbReference type="ARBA" id="ARBA00022837"/>
    </source>
</evidence>
<dbReference type="AlphaFoldDB" id="A0A1R2AQG1"/>
<dbReference type="CDD" id="cd00051">
    <property type="entry name" value="EFh"/>
    <property type="match status" value="1"/>
</dbReference>
<dbReference type="Pfam" id="PF13499">
    <property type="entry name" value="EF-hand_7"/>
    <property type="match status" value="1"/>
</dbReference>
<comment type="caution">
    <text evidence="7">The sequence shown here is derived from an EMBL/GenBank/DDBJ whole genome shotgun (WGS) entry which is preliminary data.</text>
</comment>
<feature type="domain" description="EF-hand" evidence="6">
    <location>
        <begin position="67"/>
        <end position="99"/>
    </location>
</feature>
<reference evidence="7 8" key="1">
    <citation type="submission" date="2016-11" db="EMBL/GenBank/DDBJ databases">
        <title>The macronuclear genome of Stentor coeruleus: a giant cell with tiny introns.</title>
        <authorList>
            <person name="Slabodnick M."/>
            <person name="Ruby J.G."/>
            <person name="Reiff S.B."/>
            <person name="Swart E.C."/>
            <person name="Gosai S."/>
            <person name="Prabakaran S."/>
            <person name="Witkowska E."/>
            <person name="Larue G.E."/>
            <person name="Fisher S."/>
            <person name="Freeman R.M."/>
            <person name="Gunawardena J."/>
            <person name="Chu W."/>
            <person name="Stover N.A."/>
            <person name="Gregory B.D."/>
            <person name="Nowacki M."/>
            <person name="Derisi J."/>
            <person name="Roy S.W."/>
            <person name="Marshall W.F."/>
            <person name="Sood P."/>
        </authorList>
    </citation>
    <scope>NUCLEOTIDE SEQUENCE [LARGE SCALE GENOMIC DNA]</scope>
    <source>
        <strain evidence="7">WM001</strain>
    </source>
</reference>
<feature type="domain" description="EF-hand" evidence="6">
    <location>
        <begin position="31"/>
        <end position="66"/>
    </location>
</feature>
<evidence type="ECO:0000256" key="2">
    <source>
        <dbReference type="ARBA" id="ARBA00022723"/>
    </source>
</evidence>
<dbReference type="PROSITE" id="PS50222">
    <property type="entry name" value="EF_HAND_2"/>
    <property type="match status" value="3"/>
</dbReference>
<evidence type="ECO:0000256" key="3">
    <source>
        <dbReference type="ARBA" id="ARBA00022737"/>
    </source>
</evidence>
<accession>A0A1R2AQG1</accession>
<evidence type="ECO:0000313" key="7">
    <source>
        <dbReference type="EMBL" id="OMJ66719.1"/>
    </source>
</evidence>
<keyword evidence="5" id="KW-0007">Acetylation</keyword>
<dbReference type="InterPro" id="IPR002048">
    <property type="entry name" value="EF_hand_dom"/>
</dbReference>
<gene>
    <name evidence="7" type="ORF">SteCoe_36351</name>
</gene>
<dbReference type="InterPro" id="IPR050230">
    <property type="entry name" value="CALM/Myosin/TropC-like"/>
</dbReference>
<dbReference type="OrthoDB" id="191686at2759"/>
<evidence type="ECO:0000313" key="8">
    <source>
        <dbReference type="Proteomes" id="UP000187209"/>
    </source>
</evidence>
<dbReference type="PANTHER" id="PTHR23048:SF0">
    <property type="entry name" value="CALMODULIN LIKE 3"/>
    <property type="match status" value="1"/>
</dbReference>
<dbReference type="SMART" id="SM00054">
    <property type="entry name" value="EFh"/>
    <property type="match status" value="3"/>
</dbReference>
<dbReference type="Gene3D" id="1.10.238.10">
    <property type="entry name" value="EF-hand"/>
    <property type="match status" value="1"/>
</dbReference>
<dbReference type="Proteomes" id="UP000187209">
    <property type="component" value="Unassembled WGS sequence"/>
</dbReference>
<protein>
    <recommendedName>
        <fullName evidence="1">Calmodulin</fullName>
    </recommendedName>
</protein>
<dbReference type="EMBL" id="MPUH01001650">
    <property type="protein sequence ID" value="OMJ66719.1"/>
    <property type="molecule type" value="Genomic_DNA"/>
</dbReference>
<dbReference type="PROSITE" id="PS00018">
    <property type="entry name" value="EF_HAND_1"/>
    <property type="match status" value="3"/>
</dbReference>
<evidence type="ECO:0000259" key="6">
    <source>
        <dbReference type="PROSITE" id="PS50222"/>
    </source>
</evidence>
<evidence type="ECO:0000256" key="1">
    <source>
        <dbReference type="ARBA" id="ARBA00020786"/>
    </source>
</evidence>
<keyword evidence="2" id="KW-0479">Metal-binding</keyword>
<feature type="domain" description="EF-hand" evidence="6">
    <location>
        <begin position="1"/>
        <end position="28"/>
    </location>
</feature>
<dbReference type="InterPro" id="IPR011992">
    <property type="entry name" value="EF-hand-dom_pair"/>
</dbReference>
<evidence type="ECO:0000256" key="5">
    <source>
        <dbReference type="ARBA" id="ARBA00022990"/>
    </source>
</evidence>
<keyword evidence="3" id="KW-0677">Repeat</keyword>
<dbReference type="PANTHER" id="PTHR23048">
    <property type="entry name" value="MYOSIN LIGHT CHAIN 1, 3"/>
    <property type="match status" value="1"/>
</dbReference>
<dbReference type="Pfam" id="PF13833">
    <property type="entry name" value="EF-hand_8"/>
    <property type="match status" value="1"/>
</dbReference>
<sequence length="99" mass="11479">MMQKFDNDGTNSLTFDEFIEVYTKCLSYKSKREEEIREQFKIMDKNGDGKLSCEELKELLMEGDEAFSDTELRMVFEEFDKNNDGIVDISELLEALIGG</sequence>
<keyword evidence="4" id="KW-0106">Calcium</keyword>
<organism evidence="7 8">
    <name type="scientific">Stentor coeruleus</name>
    <dbReference type="NCBI Taxonomy" id="5963"/>
    <lineage>
        <taxon>Eukaryota</taxon>
        <taxon>Sar</taxon>
        <taxon>Alveolata</taxon>
        <taxon>Ciliophora</taxon>
        <taxon>Postciliodesmatophora</taxon>
        <taxon>Heterotrichea</taxon>
        <taxon>Heterotrichida</taxon>
        <taxon>Stentoridae</taxon>
        <taxon>Stentor</taxon>
    </lineage>
</organism>
<dbReference type="FunFam" id="1.10.238.10:FF:000003">
    <property type="entry name" value="Calmodulin A"/>
    <property type="match status" value="1"/>
</dbReference>
<keyword evidence="8" id="KW-1185">Reference proteome</keyword>
<dbReference type="GO" id="GO:0016460">
    <property type="term" value="C:myosin II complex"/>
    <property type="evidence" value="ECO:0007669"/>
    <property type="project" value="TreeGrafter"/>
</dbReference>
<name>A0A1R2AQG1_9CILI</name>
<dbReference type="InterPro" id="IPR018247">
    <property type="entry name" value="EF_Hand_1_Ca_BS"/>
</dbReference>
<dbReference type="GO" id="GO:0005509">
    <property type="term" value="F:calcium ion binding"/>
    <property type="evidence" value="ECO:0007669"/>
    <property type="project" value="InterPro"/>
</dbReference>